<keyword evidence="10" id="KW-1185">Reference proteome</keyword>
<reference evidence="9" key="1">
    <citation type="submission" date="2023-06" db="EMBL/GenBank/DDBJ databases">
        <title>Genomic of Parafulvivirga corallium.</title>
        <authorList>
            <person name="Wang G."/>
        </authorList>
    </citation>
    <scope>NUCLEOTIDE SEQUENCE</scope>
    <source>
        <strain evidence="9">BMA10</strain>
    </source>
</reference>
<evidence type="ECO:0000259" key="7">
    <source>
        <dbReference type="Pfam" id="PF21981"/>
    </source>
</evidence>
<gene>
    <name evidence="5" type="primary">recX</name>
    <name evidence="9" type="ORF">QQ008_21495</name>
</gene>
<dbReference type="Pfam" id="PF21981">
    <property type="entry name" value="RecX_HTH3"/>
    <property type="match status" value="1"/>
</dbReference>
<dbReference type="InterPro" id="IPR053926">
    <property type="entry name" value="RecX_HTH_1st"/>
</dbReference>
<comment type="caution">
    <text evidence="9">The sequence shown here is derived from an EMBL/GenBank/DDBJ whole genome shotgun (WGS) entry which is preliminary data.</text>
</comment>
<evidence type="ECO:0000259" key="6">
    <source>
        <dbReference type="Pfam" id="PF02631"/>
    </source>
</evidence>
<dbReference type="RefSeq" id="WP_346754004.1">
    <property type="nucleotide sequence ID" value="NZ_JAUJEA010000009.1"/>
</dbReference>
<evidence type="ECO:0000256" key="3">
    <source>
        <dbReference type="ARBA" id="ARBA00018111"/>
    </source>
</evidence>
<feature type="domain" description="RecX third three-helical" evidence="7">
    <location>
        <begin position="113"/>
        <end position="157"/>
    </location>
</feature>
<evidence type="ECO:0000313" key="9">
    <source>
        <dbReference type="EMBL" id="MDN5203980.1"/>
    </source>
</evidence>
<comment type="function">
    <text evidence="5">Modulates RecA activity.</text>
</comment>
<evidence type="ECO:0000256" key="4">
    <source>
        <dbReference type="ARBA" id="ARBA00022490"/>
    </source>
</evidence>
<dbReference type="Gene3D" id="1.10.10.10">
    <property type="entry name" value="Winged helix-like DNA-binding domain superfamily/Winged helix DNA-binding domain"/>
    <property type="match status" value="3"/>
</dbReference>
<dbReference type="InterPro" id="IPR036388">
    <property type="entry name" value="WH-like_DNA-bd_sf"/>
</dbReference>
<proteinExistence type="inferred from homology"/>
<evidence type="ECO:0000259" key="8">
    <source>
        <dbReference type="Pfam" id="PF21982"/>
    </source>
</evidence>
<protein>
    <recommendedName>
        <fullName evidence="3 5">Regulatory protein RecX</fullName>
    </recommendedName>
</protein>
<dbReference type="HAMAP" id="MF_01114">
    <property type="entry name" value="RecX"/>
    <property type="match status" value="1"/>
</dbReference>
<dbReference type="PANTHER" id="PTHR33602:SF1">
    <property type="entry name" value="REGULATORY PROTEIN RECX FAMILY PROTEIN"/>
    <property type="match status" value="1"/>
</dbReference>
<keyword evidence="4 5" id="KW-0963">Cytoplasm</keyword>
<comment type="subcellular location">
    <subcellularLocation>
        <location evidence="1 5">Cytoplasm</location>
    </subcellularLocation>
</comment>
<evidence type="ECO:0000313" key="10">
    <source>
        <dbReference type="Proteomes" id="UP001172082"/>
    </source>
</evidence>
<dbReference type="PANTHER" id="PTHR33602">
    <property type="entry name" value="REGULATORY PROTEIN RECX FAMILY PROTEIN"/>
    <property type="match status" value="1"/>
</dbReference>
<dbReference type="InterPro" id="IPR003783">
    <property type="entry name" value="Regulatory_RecX"/>
</dbReference>
<evidence type="ECO:0000256" key="5">
    <source>
        <dbReference type="HAMAP-Rule" id="MF_01114"/>
    </source>
</evidence>
<evidence type="ECO:0000256" key="1">
    <source>
        <dbReference type="ARBA" id="ARBA00004496"/>
    </source>
</evidence>
<sequence length="164" mass="19633">MAINEENTSRQRSVQISEAKLRAANFCAYQERTQQQVRDKLYGYGLHRDDVEEIIAELILENFINEERFAKSYVGGKFRVKKWGKLKIRQNLESMKLSNYCIKKGMEEIDELEYQKTLEYWLYKKLDSLNEPNEFRLKHKVSQFLIGKGFEPELIWKMLEEKIP</sequence>
<dbReference type="EMBL" id="JAUJEA010000009">
    <property type="protein sequence ID" value="MDN5203980.1"/>
    <property type="molecule type" value="Genomic_DNA"/>
</dbReference>
<feature type="domain" description="RecX second three-helical" evidence="6">
    <location>
        <begin position="65"/>
        <end position="104"/>
    </location>
</feature>
<dbReference type="InterPro" id="IPR053924">
    <property type="entry name" value="RecX_HTH_2nd"/>
</dbReference>
<feature type="domain" description="RecX first three-helical" evidence="8">
    <location>
        <begin position="19"/>
        <end position="58"/>
    </location>
</feature>
<comment type="similarity">
    <text evidence="2 5">Belongs to the RecX family.</text>
</comment>
<dbReference type="Pfam" id="PF02631">
    <property type="entry name" value="RecX_HTH2"/>
    <property type="match status" value="1"/>
</dbReference>
<dbReference type="Pfam" id="PF21982">
    <property type="entry name" value="RecX_HTH1"/>
    <property type="match status" value="1"/>
</dbReference>
<dbReference type="Proteomes" id="UP001172082">
    <property type="component" value="Unassembled WGS sequence"/>
</dbReference>
<organism evidence="9 10">
    <name type="scientific">Splendidivirga corallicola</name>
    <dbReference type="NCBI Taxonomy" id="3051826"/>
    <lineage>
        <taxon>Bacteria</taxon>
        <taxon>Pseudomonadati</taxon>
        <taxon>Bacteroidota</taxon>
        <taxon>Cytophagia</taxon>
        <taxon>Cytophagales</taxon>
        <taxon>Splendidivirgaceae</taxon>
        <taxon>Splendidivirga</taxon>
    </lineage>
</organism>
<evidence type="ECO:0000256" key="2">
    <source>
        <dbReference type="ARBA" id="ARBA00009695"/>
    </source>
</evidence>
<dbReference type="InterPro" id="IPR053925">
    <property type="entry name" value="RecX_HTH_3rd"/>
</dbReference>
<accession>A0ABT8KT94</accession>
<name>A0ABT8KT94_9BACT</name>